<feature type="domain" description="CS" evidence="4">
    <location>
        <begin position="41"/>
        <end position="145"/>
    </location>
</feature>
<dbReference type="InterPro" id="IPR031107">
    <property type="entry name" value="Small_HSP"/>
</dbReference>
<evidence type="ECO:0000313" key="5">
    <source>
        <dbReference type="EMBL" id="MDR0181975.1"/>
    </source>
</evidence>
<reference evidence="5 6" key="1">
    <citation type="submission" date="2023-04" db="EMBL/GenBank/DDBJ databases">
        <title>Lysobacter sp. strain UC isolated from soil sample.</title>
        <authorList>
            <person name="Choksket S."/>
            <person name="Harshvardhan F."/>
            <person name="Rana R."/>
            <person name="Patil P.B."/>
            <person name="Korpole S."/>
        </authorList>
    </citation>
    <scope>NUCLEOTIDE SEQUENCE [LARGE SCALE GENOMIC DNA]</scope>
    <source>
        <strain evidence="5 6">UC</strain>
    </source>
</reference>
<gene>
    <name evidence="5" type="ORF">P8609_03190</name>
</gene>
<proteinExistence type="inferred from homology"/>
<accession>A0ABU1CA32</accession>
<keyword evidence="6" id="KW-1185">Reference proteome</keyword>
<sequence>MALPTRWNPLRQISRFDPLGELEDVFRSLGSRSLPREVENALEMRMDITEDDKAYKVSVDVPGVRKENIDVNVQGNQVLISAEVRREQNKGEERQIYTERYEGRAFRSFSLPAEVDSEAAKAEYDGGVLRLTLPKKPGNGSKRLPIN</sequence>
<dbReference type="Gene3D" id="2.60.40.790">
    <property type="match status" value="1"/>
</dbReference>
<dbReference type="SUPFAM" id="SSF49764">
    <property type="entry name" value="HSP20-like chaperones"/>
    <property type="match status" value="1"/>
</dbReference>
<protein>
    <submittedName>
        <fullName evidence="5">Hsp20/alpha crystallin family protein</fullName>
    </submittedName>
</protein>
<dbReference type="InterPro" id="IPR002068">
    <property type="entry name" value="A-crystallin/Hsp20_dom"/>
</dbReference>
<dbReference type="InterPro" id="IPR007052">
    <property type="entry name" value="CS_dom"/>
</dbReference>
<dbReference type="CDD" id="cd06464">
    <property type="entry name" value="ACD_sHsps-like"/>
    <property type="match status" value="1"/>
</dbReference>
<evidence type="ECO:0000259" key="3">
    <source>
        <dbReference type="PROSITE" id="PS01031"/>
    </source>
</evidence>
<dbReference type="PANTHER" id="PTHR11527">
    <property type="entry name" value="HEAT-SHOCK PROTEIN 20 FAMILY MEMBER"/>
    <property type="match status" value="1"/>
</dbReference>
<feature type="domain" description="SHSP" evidence="3">
    <location>
        <begin position="37"/>
        <end position="147"/>
    </location>
</feature>
<dbReference type="PROSITE" id="PS51203">
    <property type="entry name" value="CS"/>
    <property type="match status" value="1"/>
</dbReference>
<dbReference type="EMBL" id="JARUHG010000001">
    <property type="protein sequence ID" value="MDR0181975.1"/>
    <property type="molecule type" value="Genomic_DNA"/>
</dbReference>
<organism evidence="5 6">
    <name type="scientific">Lysobacter arvi</name>
    <dbReference type="NCBI Taxonomy" id="3038776"/>
    <lineage>
        <taxon>Bacteria</taxon>
        <taxon>Pseudomonadati</taxon>
        <taxon>Pseudomonadota</taxon>
        <taxon>Gammaproteobacteria</taxon>
        <taxon>Lysobacterales</taxon>
        <taxon>Lysobacteraceae</taxon>
        <taxon>Lysobacter</taxon>
    </lineage>
</organism>
<evidence type="ECO:0000313" key="6">
    <source>
        <dbReference type="Proteomes" id="UP001233535"/>
    </source>
</evidence>
<evidence type="ECO:0000256" key="2">
    <source>
        <dbReference type="RuleBase" id="RU003616"/>
    </source>
</evidence>
<dbReference type="Proteomes" id="UP001233535">
    <property type="component" value="Unassembled WGS sequence"/>
</dbReference>
<dbReference type="InterPro" id="IPR008978">
    <property type="entry name" value="HSP20-like_chaperone"/>
</dbReference>
<evidence type="ECO:0000259" key="4">
    <source>
        <dbReference type="PROSITE" id="PS51203"/>
    </source>
</evidence>
<evidence type="ECO:0000256" key="1">
    <source>
        <dbReference type="PROSITE-ProRule" id="PRU00285"/>
    </source>
</evidence>
<name>A0ABU1CA32_9GAMM</name>
<comment type="caution">
    <text evidence="5">The sequence shown here is derived from an EMBL/GenBank/DDBJ whole genome shotgun (WGS) entry which is preliminary data.</text>
</comment>
<dbReference type="RefSeq" id="WP_309261138.1">
    <property type="nucleotide sequence ID" value="NZ_JARUHG010000001.1"/>
</dbReference>
<dbReference type="Pfam" id="PF00011">
    <property type="entry name" value="HSP20"/>
    <property type="match status" value="1"/>
</dbReference>
<dbReference type="PROSITE" id="PS01031">
    <property type="entry name" value="SHSP"/>
    <property type="match status" value="1"/>
</dbReference>
<comment type="similarity">
    <text evidence="1 2">Belongs to the small heat shock protein (HSP20) family.</text>
</comment>